<dbReference type="AlphaFoldDB" id="A0A835YMF2"/>
<reference evidence="1" key="1">
    <citation type="submission" date="2021-02" db="EMBL/GenBank/DDBJ databases">
        <title>First Annotated Genome of the Yellow-green Alga Tribonema minus.</title>
        <authorList>
            <person name="Mahan K.M."/>
        </authorList>
    </citation>
    <scope>NUCLEOTIDE SEQUENCE</scope>
    <source>
        <strain evidence="1">UTEX B ZZ1240</strain>
    </source>
</reference>
<accession>A0A835YMF2</accession>
<dbReference type="PANTHER" id="PTHR37096:SF1">
    <property type="entry name" value="AAA+ ATPASE DOMAIN-CONTAINING PROTEIN"/>
    <property type="match status" value="1"/>
</dbReference>
<keyword evidence="2" id="KW-1185">Reference proteome</keyword>
<dbReference type="OrthoDB" id="2150628at2759"/>
<comment type="caution">
    <text evidence="1">The sequence shown here is derived from an EMBL/GenBank/DDBJ whole genome shotgun (WGS) entry which is preliminary data.</text>
</comment>
<dbReference type="PANTHER" id="PTHR37096">
    <property type="entry name" value="YALI0E33429P"/>
    <property type="match status" value="1"/>
</dbReference>
<name>A0A835YMF2_9STRA</name>
<protein>
    <submittedName>
        <fullName evidence="1">Uncharacterized protein</fullName>
    </submittedName>
</protein>
<evidence type="ECO:0000313" key="1">
    <source>
        <dbReference type="EMBL" id="KAG5176285.1"/>
    </source>
</evidence>
<sequence>MLHQLPHAKRQKTGGACRAHCHTRPALFVISQPDIALNLSEAVRQSLSDIAGSFQLKREPVYGMPVASLEYDGTTALEILRDQRGSTIPQVPLGLPQVLTAFEALLEAWEKRRRDRDLKQTLQWPVLVIDEANKLEAWQQNHVDDLDALISFLIRITKEANLCHVFLVTSECGFEEWLQQPMQAVAQQPRPAVLRATRGGDGWTCAQFAHAALALLDSTHNAVTQDTMELLLGGHDATAVQLGRKAQEAAGEQALRALVKAHRLGLRPYSEWALDIPREAYGLGAPVDVVTASTPADLYCMRVMHSELQRTLDEWKQRQQQGHT</sequence>
<evidence type="ECO:0000313" key="2">
    <source>
        <dbReference type="Proteomes" id="UP000664859"/>
    </source>
</evidence>
<dbReference type="Proteomes" id="UP000664859">
    <property type="component" value="Unassembled WGS sequence"/>
</dbReference>
<gene>
    <name evidence="1" type="ORF">JKP88DRAFT_335933</name>
</gene>
<dbReference type="EMBL" id="JAFCMP010000538">
    <property type="protein sequence ID" value="KAG5176285.1"/>
    <property type="molecule type" value="Genomic_DNA"/>
</dbReference>
<proteinExistence type="predicted"/>
<organism evidence="1 2">
    <name type="scientific">Tribonema minus</name>
    <dbReference type="NCBI Taxonomy" id="303371"/>
    <lineage>
        <taxon>Eukaryota</taxon>
        <taxon>Sar</taxon>
        <taxon>Stramenopiles</taxon>
        <taxon>Ochrophyta</taxon>
        <taxon>PX clade</taxon>
        <taxon>Xanthophyceae</taxon>
        <taxon>Tribonematales</taxon>
        <taxon>Tribonemataceae</taxon>
        <taxon>Tribonema</taxon>
    </lineage>
</organism>
<dbReference type="InterPro" id="IPR051667">
    <property type="entry name" value="Archaeal_ATPase_domain"/>
</dbReference>